<organism evidence="2 3">
    <name type="scientific">Sinobacterium norvegicum</name>
    <dbReference type="NCBI Taxonomy" id="1641715"/>
    <lineage>
        <taxon>Bacteria</taxon>
        <taxon>Pseudomonadati</taxon>
        <taxon>Pseudomonadota</taxon>
        <taxon>Gammaproteobacteria</taxon>
        <taxon>Cellvibrionales</taxon>
        <taxon>Spongiibacteraceae</taxon>
        <taxon>Sinobacterium</taxon>
    </lineage>
</organism>
<dbReference type="RefSeq" id="WP_237443499.1">
    <property type="nucleotide sequence ID" value="NZ_CAKLPX010000001.1"/>
</dbReference>
<evidence type="ECO:0000313" key="2">
    <source>
        <dbReference type="EMBL" id="CAH0990830.1"/>
    </source>
</evidence>
<proteinExistence type="predicted"/>
<feature type="transmembrane region" description="Helical" evidence="1">
    <location>
        <begin position="20"/>
        <end position="41"/>
    </location>
</feature>
<keyword evidence="1" id="KW-0472">Membrane</keyword>
<sequence length="173" mass="19576">MAVLRKHEDTVAWYKQFWPWFIIALPATAVIASSHLVYTAVINKPEMVRTNYYKEGLAINEEITTEKLADVLDINADLLVIDNSIEVRLKGRLATPPANITLVFQHPIEVSRDITVIATRGGDNVYRTTTAIDPFRWYVSIEGIDQNSMAMWLIKGEIDLSKENSATLIDRSL</sequence>
<keyword evidence="1" id="KW-0812">Transmembrane</keyword>
<dbReference type="InterPro" id="IPR008620">
    <property type="entry name" value="FixH"/>
</dbReference>
<keyword evidence="3" id="KW-1185">Reference proteome</keyword>
<name>A0ABM9ACZ7_9GAMM</name>
<accession>A0ABM9ACZ7</accession>
<protein>
    <submittedName>
        <fullName evidence="2">Uncharacterized protein</fullName>
    </submittedName>
</protein>
<dbReference type="EMBL" id="CAKLPX010000001">
    <property type="protein sequence ID" value="CAH0990830.1"/>
    <property type="molecule type" value="Genomic_DNA"/>
</dbReference>
<dbReference type="Pfam" id="PF05751">
    <property type="entry name" value="FixH"/>
    <property type="match status" value="1"/>
</dbReference>
<dbReference type="Proteomes" id="UP000838100">
    <property type="component" value="Unassembled WGS sequence"/>
</dbReference>
<evidence type="ECO:0000313" key="3">
    <source>
        <dbReference type="Proteomes" id="UP000838100"/>
    </source>
</evidence>
<reference evidence="2" key="1">
    <citation type="submission" date="2021-12" db="EMBL/GenBank/DDBJ databases">
        <authorList>
            <person name="Rodrigo-Torres L."/>
            <person name="Arahal R. D."/>
            <person name="Lucena T."/>
        </authorList>
    </citation>
    <scope>NUCLEOTIDE SEQUENCE</scope>
    <source>
        <strain evidence="2">CECT 8267</strain>
    </source>
</reference>
<gene>
    <name evidence="2" type="ORF">SIN8267_00930</name>
</gene>
<evidence type="ECO:0000256" key="1">
    <source>
        <dbReference type="SAM" id="Phobius"/>
    </source>
</evidence>
<comment type="caution">
    <text evidence="2">The sequence shown here is derived from an EMBL/GenBank/DDBJ whole genome shotgun (WGS) entry which is preliminary data.</text>
</comment>
<keyword evidence="1" id="KW-1133">Transmembrane helix</keyword>